<dbReference type="InterPro" id="IPR013087">
    <property type="entry name" value="Znf_C2H2_type"/>
</dbReference>
<feature type="binding site" evidence="8">
    <location>
        <position position="14"/>
    </location>
    <ligand>
        <name>Zn(2+)</name>
        <dbReference type="ChEBI" id="CHEBI:29105"/>
    </ligand>
</feature>
<protein>
    <submittedName>
        <fullName evidence="11">Putative c2h2-type zn-finger protein</fullName>
    </submittedName>
</protein>
<dbReference type="SUPFAM" id="SSF57716">
    <property type="entry name" value="Glucocorticoid receptor-like (DNA-binding domain)"/>
    <property type="match status" value="1"/>
</dbReference>
<sequence>MNPPPAQTAMCRVCTGTDRQLIPFAQFDTDRKVYRLAEAIAAVGGVRVANDDGLPQHCCVRCLRAIESAYKIQRLCQESDRKLREMFRADQLVEVKKENEEANETEEFLFEVEIETPMADAKEEFPASYEMKEEVDDGLKIDGGASSSDLNLDLVKEEIHIDDQEDVFWYEDGNSMECEETADDAANEDVCYEKIPVEGFRCCGCKQDFETKDELLAHRDTVHIGRKLSREQLEHRVQCDVCFKVVTQHRMLLMHQQRVKFEYRCRTCGERRINRIRIINHFRIKHALIVGGACICCGCEESFNSPEELAAHSEAVHLPKRPPPDPNRTVVCDVCYASYKYERGLLIHKTRFTKAGQKFQCQECGKFFRYSRALKEHMKTHVRTQCHLCPVNKSSHKALLKHLAEHKTPDNRYKCLVCGLTYRAPQGLRHHGMDHTGERPHCCPQCPSTFTKAAQLTRHIKAHRNQRDHQCGLCNAKFVDPSNLNQHVKYYHLKERPLVCFFCDYSFVKGYDRRRHMENNHAAELAANPKLEAEMRVKIGGRRKNENL</sequence>
<feature type="domain" description="C2H2-type" evidence="9">
    <location>
        <begin position="294"/>
        <end position="322"/>
    </location>
</feature>
<dbReference type="GO" id="GO:0008270">
    <property type="term" value="F:zinc ion binding"/>
    <property type="evidence" value="ECO:0007669"/>
    <property type="project" value="UniProtKB-UniRule"/>
</dbReference>
<dbReference type="Pfam" id="PF00096">
    <property type="entry name" value="zf-C2H2"/>
    <property type="match status" value="3"/>
</dbReference>
<dbReference type="Pfam" id="PF07776">
    <property type="entry name" value="zf-AD"/>
    <property type="match status" value="1"/>
</dbReference>
<dbReference type="SUPFAM" id="SSF57667">
    <property type="entry name" value="beta-beta-alpha zinc fingers"/>
    <property type="match status" value="3"/>
</dbReference>
<evidence type="ECO:0000313" key="11">
    <source>
        <dbReference type="EMBL" id="JAV23167.1"/>
    </source>
</evidence>
<dbReference type="AlphaFoldDB" id="A0A1Q3F6J2"/>
<feature type="domain" description="C2H2-type" evidence="9">
    <location>
        <begin position="413"/>
        <end position="440"/>
    </location>
</feature>
<feature type="binding site" evidence="8">
    <location>
        <position position="11"/>
    </location>
    <ligand>
        <name>Zn(2+)</name>
        <dbReference type="ChEBI" id="CHEBI:29105"/>
    </ligand>
</feature>
<feature type="domain" description="C2H2-type" evidence="9">
    <location>
        <begin position="200"/>
        <end position="228"/>
    </location>
</feature>
<dbReference type="GO" id="GO:0005634">
    <property type="term" value="C:nucleus"/>
    <property type="evidence" value="ECO:0007669"/>
    <property type="project" value="UniProtKB-SubCell"/>
</dbReference>
<evidence type="ECO:0000259" key="9">
    <source>
        <dbReference type="PROSITE" id="PS50157"/>
    </source>
</evidence>
<proteinExistence type="predicted"/>
<feature type="binding site" evidence="8">
    <location>
        <position position="59"/>
    </location>
    <ligand>
        <name>Zn(2+)</name>
        <dbReference type="ChEBI" id="CHEBI:29105"/>
    </ligand>
</feature>
<dbReference type="InterPro" id="IPR036236">
    <property type="entry name" value="Znf_C2H2_sf"/>
</dbReference>
<dbReference type="PANTHER" id="PTHR16515">
    <property type="entry name" value="PR DOMAIN ZINC FINGER PROTEIN"/>
    <property type="match status" value="1"/>
</dbReference>
<organism evidence="11">
    <name type="scientific">Culex tarsalis</name>
    <name type="common">Encephalitis mosquito</name>
    <dbReference type="NCBI Taxonomy" id="7177"/>
    <lineage>
        <taxon>Eukaryota</taxon>
        <taxon>Metazoa</taxon>
        <taxon>Ecdysozoa</taxon>
        <taxon>Arthropoda</taxon>
        <taxon>Hexapoda</taxon>
        <taxon>Insecta</taxon>
        <taxon>Pterygota</taxon>
        <taxon>Neoptera</taxon>
        <taxon>Endopterygota</taxon>
        <taxon>Diptera</taxon>
        <taxon>Nematocera</taxon>
        <taxon>Culicoidea</taxon>
        <taxon>Culicidae</taxon>
        <taxon>Culicinae</taxon>
        <taxon>Culicini</taxon>
        <taxon>Culex</taxon>
        <taxon>Culex</taxon>
    </lineage>
</organism>
<evidence type="ECO:0000259" key="10">
    <source>
        <dbReference type="PROSITE" id="PS51915"/>
    </source>
</evidence>
<name>A0A1Q3F6J2_CULTA</name>
<evidence type="ECO:0000256" key="1">
    <source>
        <dbReference type="ARBA" id="ARBA00004123"/>
    </source>
</evidence>
<dbReference type="PROSITE" id="PS51915">
    <property type="entry name" value="ZAD"/>
    <property type="match status" value="1"/>
</dbReference>
<evidence type="ECO:0000256" key="4">
    <source>
        <dbReference type="ARBA" id="ARBA00022771"/>
    </source>
</evidence>
<keyword evidence="3" id="KW-0677">Repeat</keyword>
<evidence type="ECO:0000256" key="8">
    <source>
        <dbReference type="PROSITE-ProRule" id="PRU01263"/>
    </source>
</evidence>
<dbReference type="GO" id="GO:0010468">
    <property type="term" value="P:regulation of gene expression"/>
    <property type="evidence" value="ECO:0007669"/>
    <property type="project" value="TreeGrafter"/>
</dbReference>
<feature type="domain" description="C2H2-type" evidence="9">
    <location>
        <begin position="441"/>
        <end position="468"/>
    </location>
</feature>
<reference evidence="11" key="1">
    <citation type="submission" date="2017-01" db="EMBL/GenBank/DDBJ databases">
        <title>A deep insight into the sialotranscriptome of adult male and female Cluex tarsalis mosquitoes.</title>
        <authorList>
            <person name="Ribeiro J.M."/>
            <person name="Moreira F."/>
            <person name="Bernard K.A."/>
            <person name="Calvo E."/>
        </authorList>
    </citation>
    <scope>NUCLEOTIDE SEQUENCE</scope>
    <source>
        <strain evidence="11">Kern County</strain>
        <tissue evidence="11">Salivary glands</tissue>
    </source>
</reference>
<feature type="domain" description="C2H2-type" evidence="9">
    <location>
        <begin position="469"/>
        <end position="497"/>
    </location>
</feature>
<dbReference type="PROSITE" id="PS50157">
    <property type="entry name" value="ZINC_FINGER_C2H2_2"/>
    <property type="match status" value="6"/>
</dbReference>
<dbReference type="PROSITE" id="PS00028">
    <property type="entry name" value="ZINC_FINGER_C2H2_1"/>
    <property type="match status" value="7"/>
</dbReference>
<dbReference type="InterPro" id="IPR050331">
    <property type="entry name" value="Zinc_finger"/>
</dbReference>
<evidence type="ECO:0000256" key="2">
    <source>
        <dbReference type="ARBA" id="ARBA00022723"/>
    </source>
</evidence>
<accession>A0A1Q3F6J2</accession>
<feature type="domain" description="ZAD" evidence="10">
    <location>
        <begin position="9"/>
        <end position="86"/>
    </location>
</feature>
<dbReference type="FunFam" id="3.30.160.60:FF:000100">
    <property type="entry name" value="Zinc finger 45-like"/>
    <property type="match status" value="1"/>
</dbReference>
<evidence type="ECO:0000256" key="3">
    <source>
        <dbReference type="ARBA" id="ARBA00022737"/>
    </source>
</evidence>
<evidence type="ECO:0000256" key="7">
    <source>
        <dbReference type="PROSITE-ProRule" id="PRU00042"/>
    </source>
</evidence>
<feature type="domain" description="C2H2-type" evidence="9">
    <location>
        <begin position="359"/>
        <end position="386"/>
    </location>
</feature>
<dbReference type="SMART" id="SM00355">
    <property type="entry name" value="ZnF_C2H2"/>
    <property type="match status" value="10"/>
</dbReference>
<dbReference type="FunFam" id="3.30.160.60:FF:000446">
    <property type="entry name" value="Zinc finger protein"/>
    <property type="match status" value="1"/>
</dbReference>
<keyword evidence="2 8" id="KW-0479">Metal-binding</keyword>
<feature type="binding site" evidence="8">
    <location>
        <position position="62"/>
    </location>
    <ligand>
        <name>Zn(2+)</name>
        <dbReference type="ChEBI" id="CHEBI:29105"/>
    </ligand>
</feature>
<dbReference type="Gene3D" id="3.40.1800.20">
    <property type="match status" value="1"/>
</dbReference>
<keyword evidence="6" id="KW-0539">Nucleus</keyword>
<evidence type="ECO:0000256" key="5">
    <source>
        <dbReference type="ARBA" id="ARBA00022833"/>
    </source>
</evidence>
<dbReference type="InterPro" id="IPR012934">
    <property type="entry name" value="Znf_AD"/>
</dbReference>
<dbReference type="GO" id="GO:0003677">
    <property type="term" value="F:DNA binding"/>
    <property type="evidence" value="ECO:0007669"/>
    <property type="project" value="UniProtKB-KW"/>
</dbReference>
<dbReference type="Gene3D" id="3.30.160.60">
    <property type="entry name" value="Classic Zinc Finger"/>
    <property type="match status" value="5"/>
</dbReference>
<keyword evidence="5 8" id="KW-0862">Zinc</keyword>
<keyword evidence="4 7" id="KW-0863">Zinc-finger</keyword>
<dbReference type="EMBL" id="GFDL01011878">
    <property type="protein sequence ID" value="JAV23167.1"/>
    <property type="molecule type" value="Transcribed_RNA"/>
</dbReference>
<dbReference type="SMART" id="SM00868">
    <property type="entry name" value="zf-AD"/>
    <property type="match status" value="1"/>
</dbReference>
<comment type="subcellular location">
    <subcellularLocation>
        <location evidence="1">Nucleus</location>
    </subcellularLocation>
</comment>
<evidence type="ECO:0000256" key="6">
    <source>
        <dbReference type="ARBA" id="ARBA00023242"/>
    </source>
</evidence>
<dbReference type="PANTHER" id="PTHR16515:SF66">
    <property type="entry name" value="C2H2-TYPE DOMAIN-CONTAINING PROTEIN"/>
    <property type="match status" value="1"/>
</dbReference>